<feature type="transmembrane region" description="Helical" evidence="1">
    <location>
        <begin position="197"/>
        <end position="220"/>
    </location>
</feature>
<organism evidence="2 3">
    <name type="scientific">Candidatus Berkelbacteria bacterium RIFCSPLOWO2_01_FULL_50_28</name>
    <dbReference type="NCBI Taxonomy" id="1797471"/>
    <lineage>
        <taxon>Bacteria</taxon>
        <taxon>Candidatus Berkelbacteria</taxon>
    </lineage>
</organism>
<keyword evidence="1" id="KW-0812">Transmembrane</keyword>
<gene>
    <name evidence="2" type="ORF">A3A71_01450</name>
</gene>
<feature type="transmembrane region" description="Helical" evidence="1">
    <location>
        <begin position="227"/>
        <end position="249"/>
    </location>
</feature>
<evidence type="ECO:0000256" key="1">
    <source>
        <dbReference type="SAM" id="Phobius"/>
    </source>
</evidence>
<sequence length="323" mass="36308">MWRGFVGLILTLLLFLSSLGYVFFQLQTPSFIVTQAREEKMYERLIKNLEPVLKEMNVGSELPLTNKELVEVVKKTVDGKRFYDFSELVTNAYLDYLTGRTDKLTYSYDLRPVRSKLADELTVRLQKKYNALPICQANQLSTWEISSTLPNCRLSNESQTDTNRNLANLSQQISQMVPNQLKVVEAPRSVRQWQPSVVLALSIIKGVWLVTLLVVGLFLLISRSRAFVTLAWSFILVGIFEVGFGLIAWDWLGRLISENFTNGSESQLAPVAIDLSAGILEIFKSTLGNISVIMLIVGVTSLLLAIIYRHKSKPEAAASVKLS</sequence>
<comment type="caution">
    <text evidence="2">The sequence shown here is derived from an EMBL/GenBank/DDBJ whole genome shotgun (WGS) entry which is preliminary data.</text>
</comment>
<keyword evidence="1" id="KW-0472">Membrane</keyword>
<proteinExistence type="predicted"/>
<dbReference type="AlphaFoldDB" id="A0A1F5EBF6"/>
<keyword evidence="1" id="KW-1133">Transmembrane helix</keyword>
<evidence type="ECO:0000313" key="3">
    <source>
        <dbReference type="Proteomes" id="UP000177481"/>
    </source>
</evidence>
<dbReference type="Proteomes" id="UP000177481">
    <property type="component" value="Unassembled WGS sequence"/>
</dbReference>
<dbReference type="EMBL" id="MEZX01000002">
    <property type="protein sequence ID" value="OGD64703.1"/>
    <property type="molecule type" value="Genomic_DNA"/>
</dbReference>
<name>A0A1F5EBF6_9BACT</name>
<protein>
    <submittedName>
        <fullName evidence="2">Uncharacterized protein</fullName>
    </submittedName>
</protein>
<accession>A0A1F5EBF6</accession>
<feature type="transmembrane region" description="Helical" evidence="1">
    <location>
        <begin position="290"/>
        <end position="308"/>
    </location>
</feature>
<reference evidence="2 3" key="1">
    <citation type="journal article" date="2016" name="Nat. Commun.">
        <title>Thousands of microbial genomes shed light on interconnected biogeochemical processes in an aquifer system.</title>
        <authorList>
            <person name="Anantharaman K."/>
            <person name="Brown C.T."/>
            <person name="Hug L.A."/>
            <person name="Sharon I."/>
            <person name="Castelle C.J."/>
            <person name="Probst A.J."/>
            <person name="Thomas B.C."/>
            <person name="Singh A."/>
            <person name="Wilkins M.J."/>
            <person name="Karaoz U."/>
            <person name="Brodie E.L."/>
            <person name="Williams K.H."/>
            <person name="Hubbard S.S."/>
            <person name="Banfield J.F."/>
        </authorList>
    </citation>
    <scope>NUCLEOTIDE SEQUENCE [LARGE SCALE GENOMIC DNA]</scope>
</reference>
<evidence type="ECO:0000313" key="2">
    <source>
        <dbReference type="EMBL" id="OGD64703.1"/>
    </source>
</evidence>